<proteinExistence type="predicted"/>
<accession>A0ABW7Q2X6</accession>
<dbReference type="Gene3D" id="1.10.10.10">
    <property type="entry name" value="Winged helix-like DNA-binding domain superfamily/Winged helix DNA-binding domain"/>
    <property type="match status" value="1"/>
</dbReference>
<dbReference type="PANTHER" id="PTHR44688:SF16">
    <property type="entry name" value="DNA-BINDING TRANSCRIPTIONAL ACTIVATOR DEVR_DOSR"/>
    <property type="match status" value="1"/>
</dbReference>
<feature type="domain" description="HTH luxR-type" evidence="4">
    <location>
        <begin position="191"/>
        <end position="256"/>
    </location>
</feature>
<protein>
    <submittedName>
        <fullName evidence="5">Response regulator transcription factor</fullName>
    </submittedName>
</protein>
<dbReference type="PANTHER" id="PTHR44688">
    <property type="entry name" value="DNA-BINDING TRANSCRIPTIONAL ACTIVATOR DEVR_DOSR"/>
    <property type="match status" value="1"/>
</dbReference>
<dbReference type="InterPro" id="IPR016032">
    <property type="entry name" value="Sig_transdc_resp-reg_C-effctor"/>
</dbReference>
<keyword evidence="1" id="KW-0805">Transcription regulation</keyword>
<name>A0ABW7Q2X6_9MICO</name>
<organism evidence="5 6">
    <name type="scientific">Microbacterium alkaliflavum</name>
    <dbReference type="NCBI Taxonomy" id="3248839"/>
    <lineage>
        <taxon>Bacteria</taxon>
        <taxon>Bacillati</taxon>
        <taxon>Actinomycetota</taxon>
        <taxon>Actinomycetes</taxon>
        <taxon>Micrococcales</taxon>
        <taxon>Microbacteriaceae</taxon>
        <taxon>Microbacterium</taxon>
    </lineage>
</organism>
<dbReference type="InterPro" id="IPR036388">
    <property type="entry name" value="WH-like_DNA-bd_sf"/>
</dbReference>
<dbReference type="RefSeq" id="WP_396638827.1">
    <property type="nucleotide sequence ID" value="NZ_JBIQWL010000001.1"/>
</dbReference>
<comment type="caution">
    <text evidence="5">The sequence shown here is derived from an EMBL/GenBank/DDBJ whole genome shotgun (WGS) entry which is preliminary data.</text>
</comment>
<evidence type="ECO:0000256" key="1">
    <source>
        <dbReference type="ARBA" id="ARBA00023015"/>
    </source>
</evidence>
<evidence type="ECO:0000256" key="2">
    <source>
        <dbReference type="ARBA" id="ARBA00023125"/>
    </source>
</evidence>
<keyword evidence="6" id="KW-1185">Reference proteome</keyword>
<dbReference type="CDD" id="cd06170">
    <property type="entry name" value="LuxR_C_like"/>
    <property type="match status" value="1"/>
</dbReference>
<dbReference type="PROSITE" id="PS50043">
    <property type="entry name" value="HTH_LUXR_2"/>
    <property type="match status" value="1"/>
</dbReference>
<dbReference type="InterPro" id="IPR000792">
    <property type="entry name" value="Tscrpt_reg_LuxR_C"/>
</dbReference>
<dbReference type="SUPFAM" id="SSF46894">
    <property type="entry name" value="C-terminal effector domain of the bipartite response regulators"/>
    <property type="match status" value="1"/>
</dbReference>
<dbReference type="PRINTS" id="PR00038">
    <property type="entry name" value="HTHLUXR"/>
</dbReference>
<dbReference type="SMART" id="SM00421">
    <property type="entry name" value="HTH_LUXR"/>
    <property type="match status" value="1"/>
</dbReference>
<sequence length="264" mass="29353">MSSIDRKIADWFLITAEVLQKPIVELPLEELRDDILASFDARMLSSNLRDAQGRITVRGFGWSSSDPTSRAANETIATAFRSLDAGMFDFHPLLQWYARTGEAHPQSVGHIPWRFLDAWQIHEVFAMLKSLNAEQQMSIPMHVRGVEHQAVVVCRSGRDFTDQDLRLARSLQPMFSALQRQAELLASRAIPAELTGVLSGRELAVLRSIARGNTAQGTARELLVSPRTVEKHLENAYRKLGVSNRVSAVVVASQLGLVESPATR</sequence>
<evidence type="ECO:0000256" key="3">
    <source>
        <dbReference type="ARBA" id="ARBA00023163"/>
    </source>
</evidence>
<evidence type="ECO:0000313" key="5">
    <source>
        <dbReference type="EMBL" id="MFH8248867.1"/>
    </source>
</evidence>
<dbReference type="Pfam" id="PF00196">
    <property type="entry name" value="GerE"/>
    <property type="match status" value="1"/>
</dbReference>
<gene>
    <name evidence="5" type="ORF">ACH3VR_00685</name>
</gene>
<reference evidence="5 6" key="1">
    <citation type="submission" date="2024-09" db="EMBL/GenBank/DDBJ databases">
        <authorList>
            <person name="Pan X."/>
        </authorList>
    </citation>
    <scope>NUCLEOTIDE SEQUENCE [LARGE SCALE GENOMIC DNA]</scope>
    <source>
        <strain evidence="5 6">B2969</strain>
    </source>
</reference>
<evidence type="ECO:0000313" key="6">
    <source>
        <dbReference type="Proteomes" id="UP001610861"/>
    </source>
</evidence>
<dbReference type="EMBL" id="JBIQWL010000001">
    <property type="protein sequence ID" value="MFH8248867.1"/>
    <property type="molecule type" value="Genomic_DNA"/>
</dbReference>
<keyword evidence="3" id="KW-0804">Transcription</keyword>
<keyword evidence="2" id="KW-0238">DNA-binding</keyword>
<dbReference type="Proteomes" id="UP001610861">
    <property type="component" value="Unassembled WGS sequence"/>
</dbReference>
<evidence type="ECO:0000259" key="4">
    <source>
        <dbReference type="PROSITE" id="PS50043"/>
    </source>
</evidence>